<name>A0A6J7GMD8_9ZZZZ</name>
<evidence type="ECO:0000256" key="2">
    <source>
        <dbReference type="ARBA" id="ARBA00008676"/>
    </source>
</evidence>
<dbReference type="NCBIfam" id="TIGR00222">
    <property type="entry name" value="panB"/>
    <property type="match status" value="1"/>
</dbReference>
<dbReference type="Gene3D" id="3.20.20.60">
    <property type="entry name" value="Phosphoenolpyruvate-binding domains"/>
    <property type="match status" value="1"/>
</dbReference>
<dbReference type="InterPro" id="IPR015813">
    <property type="entry name" value="Pyrv/PenolPyrv_kinase-like_dom"/>
</dbReference>
<evidence type="ECO:0000256" key="3">
    <source>
        <dbReference type="ARBA" id="ARBA00012618"/>
    </source>
</evidence>
<comment type="similarity">
    <text evidence="2">Belongs to the PanB family.</text>
</comment>
<gene>
    <name evidence="5" type="ORF">UFOPK3608_00747</name>
</gene>
<dbReference type="GO" id="GO:0015940">
    <property type="term" value="P:pantothenate biosynthetic process"/>
    <property type="evidence" value="ECO:0007669"/>
    <property type="project" value="InterPro"/>
</dbReference>
<accession>A0A6J7GMD8</accession>
<sequence>MSNAQISRISIADLAAKKAAGQKFAVLTSYEQMSAAIFDQAGIPVLLVGDSAGNNFLGFENTIPVTVDELIPMARAVVNASQRAMVVADFPFGSYESSPEQALATGVRFYKEAKVGAVKLEGGVKVVPQIKKLIAAGIAVMGHIGLTPQSVHALGGFKVQGRGDDASRVIEDAKALEAAGVFAIILEAVPAALAAQITSQLSIPTIGIGAGKDCDGQVLVWTDLMGLTQKMPKLAKAYRNLRKEMSDAAGEFAADVAAGRFPTSEQSFN</sequence>
<dbReference type="PIRSF" id="PIRSF000388">
    <property type="entry name" value="Pantoate_hydroxy_MeTrfase"/>
    <property type="match status" value="1"/>
</dbReference>
<dbReference type="HAMAP" id="MF_00156">
    <property type="entry name" value="PanB"/>
    <property type="match status" value="1"/>
</dbReference>
<dbReference type="InterPro" id="IPR040442">
    <property type="entry name" value="Pyrv_kinase-like_dom_sf"/>
</dbReference>
<reference evidence="5" key="1">
    <citation type="submission" date="2020-05" db="EMBL/GenBank/DDBJ databases">
        <authorList>
            <person name="Chiriac C."/>
            <person name="Salcher M."/>
            <person name="Ghai R."/>
            <person name="Kavagutti S V."/>
        </authorList>
    </citation>
    <scope>NUCLEOTIDE SEQUENCE</scope>
</reference>
<evidence type="ECO:0000256" key="1">
    <source>
        <dbReference type="ARBA" id="ARBA00005033"/>
    </source>
</evidence>
<proteinExistence type="inferred from homology"/>
<dbReference type="GO" id="GO:0005737">
    <property type="term" value="C:cytoplasm"/>
    <property type="evidence" value="ECO:0007669"/>
    <property type="project" value="TreeGrafter"/>
</dbReference>
<dbReference type="EC" id="2.1.2.11" evidence="3"/>
<protein>
    <recommendedName>
        <fullName evidence="3">3-methyl-2-oxobutanoate hydroxymethyltransferase</fullName>
        <ecNumber evidence="3">2.1.2.11</ecNumber>
    </recommendedName>
</protein>
<dbReference type="Pfam" id="PF02548">
    <property type="entry name" value="Pantoate_transf"/>
    <property type="match status" value="1"/>
</dbReference>
<evidence type="ECO:0000313" key="5">
    <source>
        <dbReference type="EMBL" id="CAB4907788.1"/>
    </source>
</evidence>
<dbReference type="EMBL" id="CAFBMP010000045">
    <property type="protein sequence ID" value="CAB4907788.1"/>
    <property type="molecule type" value="Genomic_DNA"/>
</dbReference>
<dbReference type="PANTHER" id="PTHR20881:SF0">
    <property type="entry name" value="3-METHYL-2-OXOBUTANOATE HYDROXYMETHYLTRANSFERASE"/>
    <property type="match status" value="1"/>
</dbReference>
<dbReference type="CDD" id="cd06557">
    <property type="entry name" value="KPHMT-like"/>
    <property type="match status" value="1"/>
</dbReference>
<dbReference type="FunFam" id="3.20.20.60:FF:000003">
    <property type="entry name" value="3-methyl-2-oxobutanoate hydroxymethyltransferase"/>
    <property type="match status" value="1"/>
</dbReference>
<dbReference type="GO" id="GO:0000287">
    <property type="term" value="F:magnesium ion binding"/>
    <property type="evidence" value="ECO:0007669"/>
    <property type="project" value="TreeGrafter"/>
</dbReference>
<dbReference type="InterPro" id="IPR003700">
    <property type="entry name" value="Pantoate_hydroxy_MeTrfase"/>
</dbReference>
<evidence type="ECO:0000256" key="4">
    <source>
        <dbReference type="ARBA" id="ARBA00022679"/>
    </source>
</evidence>
<dbReference type="PANTHER" id="PTHR20881">
    <property type="entry name" value="3-METHYL-2-OXOBUTANOATE HYDROXYMETHYLTRANSFERASE"/>
    <property type="match status" value="1"/>
</dbReference>
<keyword evidence="4" id="KW-0808">Transferase</keyword>
<dbReference type="AlphaFoldDB" id="A0A6J7GMD8"/>
<comment type="pathway">
    <text evidence="1">Cofactor biosynthesis; (R)-pantothenate biosynthesis; (R)-pantoate from 3-methyl-2-oxobutanoate: step 1/2.</text>
</comment>
<dbReference type="GO" id="GO:0003864">
    <property type="term" value="F:3-methyl-2-oxobutanoate hydroxymethyltransferase activity"/>
    <property type="evidence" value="ECO:0007669"/>
    <property type="project" value="UniProtKB-EC"/>
</dbReference>
<dbReference type="NCBIfam" id="NF001452">
    <property type="entry name" value="PRK00311.1"/>
    <property type="match status" value="1"/>
</dbReference>
<dbReference type="SUPFAM" id="SSF51621">
    <property type="entry name" value="Phosphoenolpyruvate/pyruvate domain"/>
    <property type="match status" value="1"/>
</dbReference>
<organism evidence="5">
    <name type="scientific">freshwater metagenome</name>
    <dbReference type="NCBI Taxonomy" id="449393"/>
    <lineage>
        <taxon>unclassified sequences</taxon>
        <taxon>metagenomes</taxon>
        <taxon>ecological metagenomes</taxon>
    </lineage>
</organism>